<dbReference type="KEGG" id="paa:Paes_1140"/>
<dbReference type="HOGENOM" id="CLU_2918965_0_0_10"/>
<dbReference type="Proteomes" id="UP000002725">
    <property type="component" value="Chromosome"/>
</dbReference>
<accession>B4S7Y2</accession>
<name>B4S7Y2_PROA2</name>
<dbReference type="EMBL" id="CP001108">
    <property type="protein sequence ID" value="ACF46169.1"/>
    <property type="molecule type" value="Genomic_DNA"/>
</dbReference>
<proteinExistence type="predicted"/>
<keyword evidence="1" id="KW-0472">Membrane</keyword>
<evidence type="ECO:0000256" key="1">
    <source>
        <dbReference type="SAM" id="Phobius"/>
    </source>
</evidence>
<dbReference type="STRING" id="290512.Paes_1140"/>
<keyword evidence="3" id="KW-1185">Reference proteome</keyword>
<reference evidence="2" key="1">
    <citation type="submission" date="2008-06" db="EMBL/GenBank/DDBJ databases">
        <title>Complete sequence of chromosome of Prosthecochloris aestuarii DSM 271.</title>
        <authorList>
            <consortium name="US DOE Joint Genome Institute"/>
            <person name="Lucas S."/>
            <person name="Copeland A."/>
            <person name="Lapidus A."/>
            <person name="Glavina del Rio T."/>
            <person name="Dalin E."/>
            <person name="Tice H."/>
            <person name="Bruce D."/>
            <person name="Goodwin L."/>
            <person name="Pitluck S."/>
            <person name="Schmutz J."/>
            <person name="Larimer F."/>
            <person name="Land M."/>
            <person name="Hauser L."/>
            <person name="Kyrpides N."/>
            <person name="Anderson I."/>
            <person name="Liu Z."/>
            <person name="Li T."/>
            <person name="Zhao F."/>
            <person name="Overmann J."/>
            <person name="Bryant D.A."/>
            <person name="Richardson P."/>
        </authorList>
    </citation>
    <scope>NUCLEOTIDE SEQUENCE [LARGE SCALE GENOMIC DNA]</scope>
    <source>
        <strain evidence="2">DSM 271</strain>
    </source>
</reference>
<evidence type="ECO:0000313" key="2">
    <source>
        <dbReference type="EMBL" id="ACF46169.1"/>
    </source>
</evidence>
<gene>
    <name evidence="2" type="ordered locus">Paes_1140</name>
</gene>
<protein>
    <submittedName>
        <fullName evidence="2">Uncharacterized protein</fullName>
    </submittedName>
</protein>
<dbReference type="AlphaFoldDB" id="B4S7Y2"/>
<keyword evidence="1" id="KW-0812">Transmembrane</keyword>
<keyword evidence="1" id="KW-1133">Transmembrane helix</keyword>
<sequence length="61" mass="7398">MASFWRFLFLQDLRVYFNGVVLMVSSMFIMPMSILIVNHNGFLPQAIKEREAKEWNRYRRV</sequence>
<evidence type="ECO:0000313" key="3">
    <source>
        <dbReference type="Proteomes" id="UP000002725"/>
    </source>
</evidence>
<feature type="transmembrane region" description="Helical" evidence="1">
    <location>
        <begin position="15"/>
        <end position="37"/>
    </location>
</feature>
<organism evidence="2 3">
    <name type="scientific">Prosthecochloris aestuarii (strain DSM 271 / SK 413)</name>
    <dbReference type="NCBI Taxonomy" id="290512"/>
    <lineage>
        <taxon>Bacteria</taxon>
        <taxon>Pseudomonadati</taxon>
        <taxon>Chlorobiota</taxon>
        <taxon>Chlorobiia</taxon>
        <taxon>Chlorobiales</taxon>
        <taxon>Chlorobiaceae</taxon>
        <taxon>Prosthecochloris</taxon>
    </lineage>
</organism>